<dbReference type="AlphaFoldDB" id="A0AAW0B3K4"/>
<evidence type="ECO:0000313" key="1">
    <source>
        <dbReference type="EMBL" id="KAK7020336.1"/>
    </source>
</evidence>
<evidence type="ECO:0008006" key="3">
    <source>
        <dbReference type="Google" id="ProtNLM"/>
    </source>
</evidence>
<protein>
    <recommendedName>
        <fullName evidence="3">F-box domain-containing protein</fullName>
    </recommendedName>
</protein>
<reference evidence="1 2" key="1">
    <citation type="journal article" date="2024" name="J Genomics">
        <title>Draft genome sequencing and assembly of Favolaschia claudopus CIRM-BRFM 2984 isolated from oak limbs.</title>
        <authorList>
            <person name="Navarro D."/>
            <person name="Drula E."/>
            <person name="Chaduli D."/>
            <person name="Cazenave R."/>
            <person name="Ahrendt S."/>
            <person name="Wang J."/>
            <person name="Lipzen A."/>
            <person name="Daum C."/>
            <person name="Barry K."/>
            <person name="Grigoriev I.V."/>
            <person name="Favel A."/>
            <person name="Rosso M.N."/>
            <person name="Martin F."/>
        </authorList>
    </citation>
    <scope>NUCLEOTIDE SEQUENCE [LARGE SCALE GENOMIC DNA]</scope>
    <source>
        <strain evidence="1 2">CIRM-BRFM 2984</strain>
    </source>
</reference>
<organism evidence="1 2">
    <name type="scientific">Favolaschia claudopus</name>
    <dbReference type="NCBI Taxonomy" id="2862362"/>
    <lineage>
        <taxon>Eukaryota</taxon>
        <taxon>Fungi</taxon>
        <taxon>Dikarya</taxon>
        <taxon>Basidiomycota</taxon>
        <taxon>Agaricomycotina</taxon>
        <taxon>Agaricomycetes</taxon>
        <taxon>Agaricomycetidae</taxon>
        <taxon>Agaricales</taxon>
        <taxon>Marasmiineae</taxon>
        <taxon>Mycenaceae</taxon>
        <taxon>Favolaschia</taxon>
    </lineage>
</organism>
<sequence>MTPTLSSVPEEILAEILSRILNVPDEMFSDTSEISPFAGSSQSVCALLRLGVCKRWLRVATPLLYGTVVIRSKGQANALATVLREQNLGRFVRNLRLEGGFGRQVEDILYPQMHSQHH</sequence>
<name>A0AAW0B3K4_9AGAR</name>
<accession>A0AAW0B3K4</accession>
<gene>
    <name evidence="1" type="ORF">R3P38DRAFT_3197662</name>
</gene>
<evidence type="ECO:0000313" key="2">
    <source>
        <dbReference type="Proteomes" id="UP001362999"/>
    </source>
</evidence>
<proteinExistence type="predicted"/>
<dbReference type="Proteomes" id="UP001362999">
    <property type="component" value="Unassembled WGS sequence"/>
</dbReference>
<dbReference type="EMBL" id="JAWWNJ010000041">
    <property type="protein sequence ID" value="KAK7020336.1"/>
    <property type="molecule type" value="Genomic_DNA"/>
</dbReference>
<comment type="caution">
    <text evidence="1">The sequence shown here is derived from an EMBL/GenBank/DDBJ whole genome shotgun (WGS) entry which is preliminary data.</text>
</comment>
<keyword evidence="2" id="KW-1185">Reference proteome</keyword>